<name>E2SEZ3_9ACTN</name>
<keyword evidence="4 7" id="KW-0378">Hydrolase</keyword>
<dbReference type="HAMAP" id="MF_00313">
    <property type="entry name" value="Glutaminase"/>
    <property type="match status" value="1"/>
</dbReference>
<accession>E2SEZ3</accession>
<evidence type="ECO:0000256" key="7">
    <source>
        <dbReference type="HAMAP-Rule" id="MF_00313"/>
    </source>
</evidence>
<evidence type="ECO:0000256" key="1">
    <source>
        <dbReference type="ARBA" id="ARBA00011076"/>
    </source>
</evidence>
<dbReference type="Pfam" id="PF04960">
    <property type="entry name" value="Glutaminase"/>
    <property type="match status" value="1"/>
</dbReference>
<reference evidence="10" key="1">
    <citation type="submission" date="2010-08" db="EMBL/GenBank/DDBJ databases">
        <authorList>
            <person name="Muzny D."/>
            <person name="Qin X."/>
            <person name="Buhay C."/>
            <person name="Dugan-Rocha S."/>
            <person name="Ding Y."/>
            <person name="Chen G."/>
            <person name="Hawes A."/>
            <person name="Holder M."/>
            <person name="Jhangiani S."/>
            <person name="Johnson A."/>
            <person name="Khan Z."/>
            <person name="Li Z."/>
            <person name="Liu W."/>
            <person name="Liu X."/>
            <person name="Perez L."/>
            <person name="Shen H."/>
            <person name="Wang Q."/>
            <person name="Watt J."/>
            <person name="Xi L."/>
            <person name="Xin Y."/>
            <person name="Zhou J."/>
            <person name="Deng J."/>
            <person name="Jiang H."/>
            <person name="Liu Y."/>
            <person name="Qu J."/>
            <person name="Song X.-Z."/>
            <person name="Zhang L."/>
            <person name="Villasana D."/>
            <person name="Johnson A."/>
            <person name="Liu J."/>
            <person name="Liyanage D."/>
            <person name="Lorensuhewa L."/>
            <person name="Robinson T."/>
            <person name="Song A."/>
            <person name="Song B.-B."/>
            <person name="Dinh H."/>
            <person name="Thornton R."/>
            <person name="Coyle M."/>
            <person name="Francisco L."/>
            <person name="Jackson L."/>
            <person name="Javaid M."/>
            <person name="Korchina V."/>
            <person name="Kovar C."/>
            <person name="Mata R."/>
            <person name="Mathew T."/>
            <person name="Ngo R."/>
            <person name="Nguyen L."/>
            <person name="Nguyen N."/>
            <person name="Okwuonu G."/>
            <person name="Ongeri F."/>
            <person name="Pham C."/>
            <person name="Simmons D."/>
            <person name="Wilczek-Boney K."/>
            <person name="Hale W."/>
            <person name="Jakkamsetti A."/>
            <person name="Pham P."/>
            <person name="Ruth R."/>
            <person name="San Lucas F."/>
            <person name="Warren J."/>
            <person name="Zhang J."/>
            <person name="Zhao Z."/>
            <person name="Zhou C."/>
            <person name="Zhu D."/>
            <person name="Lee S."/>
            <person name="Bess C."/>
            <person name="Blankenburg K."/>
            <person name="Forbes L."/>
            <person name="Fu Q."/>
            <person name="Gubbala S."/>
            <person name="Hirani K."/>
            <person name="Jayaseelan J.C."/>
            <person name="Lara F."/>
            <person name="Munidasa M."/>
            <person name="Palculict T."/>
            <person name="Patil S."/>
            <person name="Pu L.-L."/>
            <person name="Saada N."/>
            <person name="Tang L."/>
            <person name="Weissenberger G."/>
            <person name="Zhu Y."/>
            <person name="Hemphill L."/>
            <person name="Shang Y."/>
            <person name="Youmans B."/>
            <person name="Ayvaz T."/>
            <person name="Ross M."/>
            <person name="Santibanez J."/>
            <person name="Aqrawi P."/>
            <person name="Gross S."/>
            <person name="Joshi V."/>
            <person name="Fowler G."/>
            <person name="Nazareth L."/>
            <person name="Reid J."/>
            <person name="Worley K."/>
            <person name="Petrosino J."/>
            <person name="Highlander S."/>
            <person name="Gibbs R."/>
        </authorList>
    </citation>
    <scope>NUCLEOTIDE SEQUENCE [LARGE SCALE GENOMIC DNA]</scope>
    <source>
        <strain evidence="10">DSM 15272</strain>
    </source>
</reference>
<evidence type="ECO:0000256" key="8">
    <source>
        <dbReference type="SAM" id="MobiDB-lite"/>
    </source>
</evidence>
<comment type="subunit">
    <text evidence="2 7">Homotetramer.</text>
</comment>
<feature type="binding site" evidence="7">
    <location>
        <position position="238"/>
    </location>
    <ligand>
        <name>substrate</name>
    </ligand>
</feature>
<dbReference type="InterPro" id="IPR002645">
    <property type="entry name" value="STAS_dom"/>
</dbReference>
<dbReference type="InterPro" id="IPR036513">
    <property type="entry name" value="STAS_dom_sf"/>
</dbReference>
<gene>
    <name evidence="7 10" type="primary">glsA</name>
    <name evidence="10" type="ORF">HMPREF0063_12602</name>
</gene>
<dbReference type="eggNOG" id="COG2066">
    <property type="taxonomic scope" value="Bacteria"/>
</dbReference>
<dbReference type="InterPro" id="IPR012338">
    <property type="entry name" value="Beta-lactam/transpept-like"/>
</dbReference>
<dbReference type="Gene3D" id="3.40.710.10">
    <property type="entry name" value="DD-peptidase/beta-lactamase superfamily"/>
    <property type="match status" value="1"/>
</dbReference>
<dbReference type="NCBIfam" id="TIGR03814">
    <property type="entry name" value="Gln_ase"/>
    <property type="match status" value="1"/>
</dbReference>
<evidence type="ECO:0000259" key="9">
    <source>
        <dbReference type="PROSITE" id="PS50801"/>
    </source>
</evidence>
<evidence type="ECO:0000256" key="6">
    <source>
        <dbReference type="ARBA" id="ARBA00070405"/>
    </source>
</evidence>
<feature type="binding site" evidence="7">
    <location>
        <position position="162"/>
    </location>
    <ligand>
        <name>substrate</name>
    </ligand>
</feature>
<evidence type="ECO:0000313" key="11">
    <source>
        <dbReference type="Proteomes" id="UP000003111"/>
    </source>
</evidence>
<dbReference type="NCBIfam" id="NF002134">
    <property type="entry name" value="PRK00971.1-4"/>
    <property type="match status" value="1"/>
</dbReference>
<feature type="region of interest" description="Disordered" evidence="8">
    <location>
        <begin position="393"/>
        <end position="432"/>
    </location>
</feature>
<dbReference type="Gene3D" id="3.30.750.24">
    <property type="entry name" value="STAS domain"/>
    <property type="match status" value="1"/>
</dbReference>
<dbReference type="GO" id="GO:0004359">
    <property type="term" value="F:glutaminase activity"/>
    <property type="evidence" value="ECO:0007669"/>
    <property type="project" value="UniProtKB-UniRule"/>
</dbReference>
<sequence length="432" mass="45608">MPDYLEEVLGACAEDDGELADYIPELASADPDRLAVALTTLDGETYAAGDADERFTVQSISKPFVYALALADRGLDAVLEAVGTEPSGDPFNEISLEDHSGRPRNPMINIGAITTHSLVGTPGCTVEERFERVRSGLSAFAGRELEVDERVFASERAHADRNLALAYMVSSRGIISEDPAVLVQEYTRQCSVVVDVRDLSAMAATLANGGLNPATGVRVLEPWVCRQVLAVMATCGMYDAAGDWLSSVGIPAKSGVAGGIMGALPGQVGLATFSPRLDGFGNSSRGVRICERLSRDMGLHLMSLPATGPSVLRGTGDLVAGDGDGTARAVLQGAITFAGAERVLRELATIEPGDTLVVLDLSRVSHVDDVGRRMVLEGIRRLSLDGHPITLVDPERTLPDPDAGDGVRPEVVDRLADDAPSDPGHTRTRPDS</sequence>
<dbReference type="STRING" id="585531.HMPREF0063_12602"/>
<comment type="caution">
    <text evidence="10">The sequence shown here is derived from an EMBL/GenBank/DDBJ whole genome shotgun (WGS) entry which is preliminary data.</text>
</comment>
<evidence type="ECO:0000256" key="5">
    <source>
        <dbReference type="ARBA" id="ARBA00049534"/>
    </source>
</evidence>
<feature type="binding site" evidence="7">
    <location>
        <position position="186"/>
    </location>
    <ligand>
        <name>substrate</name>
    </ligand>
</feature>
<feature type="binding site" evidence="7">
    <location>
        <position position="256"/>
    </location>
    <ligand>
        <name>substrate</name>
    </ligand>
</feature>
<dbReference type="InterPro" id="IPR015868">
    <property type="entry name" value="Glutaminase"/>
</dbReference>
<evidence type="ECO:0000256" key="4">
    <source>
        <dbReference type="ARBA" id="ARBA00022801"/>
    </source>
</evidence>
<dbReference type="GO" id="GO:0006537">
    <property type="term" value="P:glutamate biosynthetic process"/>
    <property type="evidence" value="ECO:0007669"/>
    <property type="project" value="TreeGrafter"/>
</dbReference>
<dbReference type="PANTHER" id="PTHR12544:SF29">
    <property type="entry name" value="GLUTAMINASE"/>
    <property type="match status" value="1"/>
</dbReference>
<feature type="binding site" evidence="7">
    <location>
        <position position="109"/>
    </location>
    <ligand>
        <name>substrate</name>
    </ligand>
</feature>
<evidence type="ECO:0000256" key="3">
    <source>
        <dbReference type="ARBA" id="ARBA00012918"/>
    </source>
</evidence>
<protein>
    <recommendedName>
        <fullName evidence="6 7">Glutaminase</fullName>
        <ecNumber evidence="3 7">3.5.1.2</ecNumber>
    </recommendedName>
</protein>
<feature type="binding site" evidence="7">
    <location>
        <position position="59"/>
    </location>
    <ligand>
        <name>substrate</name>
    </ligand>
</feature>
<comment type="catalytic activity">
    <reaction evidence="5 7">
        <text>L-glutamine + H2O = L-glutamate + NH4(+)</text>
        <dbReference type="Rhea" id="RHEA:15889"/>
        <dbReference type="ChEBI" id="CHEBI:15377"/>
        <dbReference type="ChEBI" id="CHEBI:28938"/>
        <dbReference type="ChEBI" id="CHEBI:29985"/>
        <dbReference type="ChEBI" id="CHEBI:58359"/>
        <dbReference type="EC" id="3.5.1.2"/>
    </reaction>
</comment>
<organism evidence="10 11">
    <name type="scientific">Aeromicrobium marinum DSM 15272</name>
    <dbReference type="NCBI Taxonomy" id="585531"/>
    <lineage>
        <taxon>Bacteria</taxon>
        <taxon>Bacillati</taxon>
        <taxon>Actinomycetota</taxon>
        <taxon>Actinomycetes</taxon>
        <taxon>Propionibacteriales</taxon>
        <taxon>Nocardioidaceae</taxon>
        <taxon>Aeromicrobium</taxon>
    </lineage>
</organism>
<dbReference type="AlphaFoldDB" id="E2SEZ3"/>
<dbReference type="SUPFAM" id="SSF56601">
    <property type="entry name" value="beta-lactamase/transpeptidase-like"/>
    <property type="match status" value="1"/>
</dbReference>
<evidence type="ECO:0000256" key="2">
    <source>
        <dbReference type="ARBA" id="ARBA00011881"/>
    </source>
</evidence>
<dbReference type="HOGENOM" id="CLU_027932_0_0_11"/>
<dbReference type="FunFam" id="3.40.710.10:FF:000005">
    <property type="entry name" value="Glutaminase"/>
    <property type="match status" value="1"/>
</dbReference>
<proteinExistence type="inferred from homology"/>
<evidence type="ECO:0000313" key="10">
    <source>
        <dbReference type="EMBL" id="EFQ82237.1"/>
    </source>
</evidence>
<dbReference type="Proteomes" id="UP000003111">
    <property type="component" value="Unassembled WGS sequence"/>
</dbReference>
<comment type="similarity">
    <text evidence="1 7">Belongs to the glutaminase family.</text>
</comment>
<feature type="binding site" evidence="7">
    <location>
        <position position="155"/>
    </location>
    <ligand>
        <name>substrate</name>
    </ligand>
</feature>
<dbReference type="EMBL" id="ACLF03000010">
    <property type="protein sequence ID" value="EFQ82237.1"/>
    <property type="molecule type" value="Genomic_DNA"/>
</dbReference>
<keyword evidence="11" id="KW-1185">Reference proteome</keyword>
<dbReference type="SUPFAM" id="SSF52091">
    <property type="entry name" value="SpoIIaa-like"/>
    <property type="match status" value="1"/>
</dbReference>
<feature type="compositionally biased region" description="Basic and acidic residues" evidence="8">
    <location>
        <begin position="393"/>
        <end position="417"/>
    </location>
</feature>
<dbReference type="EC" id="3.5.1.2" evidence="3 7"/>
<feature type="domain" description="STAS" evidence="9">
    <location>
        <begin position="331"/>
        <end position="398"/>
    </location>
</feature>
<dbReference type="PANTHER" id="PTHR12544">
    <property type="entry name" value="GLUTAMINASE"/>
    <property type="match status" value="1"/>
</dbReference>
<dbReference type="PROSITE" id="PS50801">
    <property type="entry name" value="STAS"/>
    <property type="match status" value="1"/>
</dbReference>
<dbReference type="GO" id="GO:0006543">
    <property type="term" value="P:L-glutamine catabolic process"/>
    <property type="evidence" value="ECO:0007669"/>
    <property type="project" value="TreeGrafter"/>
</dbReference>
<keyword evidence="7" id="KW-0007">Acetylation</keyword>